<dbReference type="Pfam" id="PF07811">
    <property type="entry name" value="TadE"/>
    <property type="match status" value="1"/>
</dbReference>
<proteinExistence type="predicted"/>
<feature type="domain" description="TadE-like" evidence="1">
    <location>
        <begin position="2"/>
        <end position="39"/>
    </location>
</feature>
<dbReference type="EMBL" id="AM902716">
    <property type="protein sequence ID" value="CAP43724.1"/>
    <property type="molecule type" value="Genomic_DNA"/>
</dbReference>
<gene>
    <name evidence="2" type="primary">tadG2</name>
    <name evidence="2" type="ordered locus">Bpet3382</name>
</gene>
<protein>
    <submittedName>
        <fullName evidence="2">Flp pilus assembly protein</fullName>
    </submittedName>
</protein>
<organism evidence="2 3">
    <name type="scientific">Bordetella petrii (strain ATCC BAA-461 / DSM 12804 / CCUG 43448 / CIP 107267 / Se-1111R)</name>
    <dbReference type="NCBI Taxonomy" id="340100"/>
    <lineage>
        <taxon>Bacteria</taxon>
        <taxon>Pseudomonadati</taxon>
        <taxon>Pseudomonadota</taxon>
        <taxon>Betaproteobacteria</taxon>
        <taxon>Burkholderiales</taxon>
        <taxon>Alcaligenaceae</taxon>
        <taxon>Bordetella</taxon>
    </lineage>
</organism>
<name>A9HX75_BORPD</name>
<dbReference type="STRING" id="94624.Bpet3382"/>
<dbReference type="InterPro" id="IPR012495">
    <property type="entry name" value="TadE-like_dom"/>
</dbReference>
<dbReference type="Proteomes" id="UP000001225">
    <property type="component" value="Chromosome"/>
</dbReference>
<reference evidence="2 3" key="1">
    <citation type="journal article" date="2008" name="BMC Genomics">
        <title>The missing link: Bordetella petrii is endowed with both the metabolic versatility of environmental bacteria and virulence traits of pathogenic Bordetellae.</title>
        <authorList>
            <person name="Gross R."/>
            <person name="Guzman C.A."/>
            <person name="Sebaihia M."/>
            <person name="Martins Dos Santos V.A."/>
            <person name="Pieper D.H."/>
            <person name="Koebnik R."/>
            <person name="Lechner M."/>
            <person name="Bartels D."/>
            <person name="Buhrmester J."/>
            <person name="Choudhuri J.V."/>
            <person name="Ebensen T."/>
            <person name="Gaigalat L."/>
            <person name="Herrmann S."/>
            <person name="Khachane A.N."/>
            <person name="Larisch C."/>
            <person name="Link S."/>
            <person name="Linke B."/>
            <person name="Meyer F."/>
            <person name="Mormann S."/>
            <person name="Nakunst D."/>
            <person name="Rueckert C."/>
            <person name="Schneiker-Bekel S."/>
            <person name="Schulze K."/>
            <person name="Vorhoelter F.J."/>
            <person name="Yevsa T."/>
            <person name="Engle J.T."/>
            <person name="Goldman W.E."/>
            <person name="Puehler A."/>
            <person name="Goebel U.B."/>
            <person name="Goesmann A."/>
            <person name="Bloecker H."/>
            <person name="Kaiser O."/>
            <person name="Martinez-Arias R."/>
        </authorList>
    </citation>
    <scope>NUCLEOTIDE SEQUENCE [LARGE SCALE GENOMIC DNA]</scope>
    <source>
        <strain evidence="3">ATCC BAA-461 / DSM 12804 / CCUG 43448 / CIP 107267 / Se-1111R</strain>
    </source>
</reference>
<evidence type="ECO:0000259" key="1">
    <source>
        <dbReference type="Pfam" id="PF07811"/>
    </source>
</evidence>
<keyword evidence="3" id="KW-1185">Reference proteome</keyword>
<evidence type="ECO:0000313" key="2">
    <source>
        <dbReference type="EMBL" id="CAP43724.1"/>
    </source>
</evidence>
<evidence type="ECO:0000313" key="3">
    <source>
        <dbReference type="Proteomes" id="UP000001225"/>
    </source>
</evidence>
<dbReference type="KEGG" id="bpt:Bpet3382"/>
<accession>A9HX75</accession>
<dbReference type="AlphaFoldDB" id="A9HX75"/>
<sequence>MEFALIFLVFFSVLYGIMMYGMLFTAQQSLNLAAQDGARKALQWQAGDQHMQLRATAARDFALQQADWITAMSGAALSVAVCGKEGPLSVTAGAVCSGQALADDQIEVVVRYPYGGYPLIPNLPLIERAMVPDMLTARASVRLSDLGAEGG</sequence>
<dbReference type="eggNOG" id="COG4961">
    <property type="taxonomic scope" value="Bacteria"/>
</dbReference>